<keyword evidence="1" id="KW-1133">Transmembrane helix</keyword>
<proteinExistence type="predicted"/>
<keyword evidence="1" id="KW-0812">Transmembrane</keyword>
<keyword evidence="3" id="KW-1185">Reference proteome</keyword>
<name>A0A9W9AN26_9AGAR</name>
<dbReference type="EMBL" id="JAOTPV010000003">
    <property type="protein sequence ID" value="KAJ4485318.1"/>
    <property type="molecule type" value="Genomic_DNA"/>
</dbReference>
<feature type="transmembrane region" description="Helical" evidence="1">
    <location>
        <begin position="28"/>
        <end position="59"/>
    </location>
</feature>
<feature type="transmembrane region" description="Helical" evidence="1">
    <location>
        <begin position="79"/>
        <end position="99"/>
    </location>
</feature>
<evidence type="ECO:0000313" key="2">
    <source>
        <dbReference type="EMBL" id="KAJ4485318.1"/>
    </source>
</evidence>
<evidence type="ECO:0000313" key="3">
    <source>
        <dbReference type="Proteomes" id="UP001150266"/>
    </source>
</evidence>
<evidence type="ECO:0000256" key="1">
    <source>
        <dbReference type="SAM" id="Phobius"/>
    </source>
</evidence>
<dbReference type="Proteomes" id="UP001150266">
    <property type="component" value="Unassembled WGS sequence"/>
</dbReference>
<gene>
    <name evidence="2" type="ORF">J3R30DRAFT_3438780</name>
</gene>
<accession>A0A9W9AN26</accession>
<reference evidence="2" key="1">
    <citation type="submission" date="2022-08" db="EMBL/GenBank/DDBJ databases">
        <title>A Global Phylogenomic Analysis of the Shiitake Genus Lentinula.</title>
        <authorList>
            <consortium name="DOE Joint Genome Institute"/>
            <person name="Sierra-Patev S."/>
            <person name="Min B."/>
            <person name="Naranjo-Ortiz M."/>
            <person name="Looney B."/>
            <person name="Konkel Z."/>
            <person name="Slot J.C."/>
            <person name="Sakamoto Y."/>
            <person name="Steenwyk J.L."/>
            <person name="Rokas A."/>
            <person name="Carro J."/>
            <person name="Camarero S."/>
            <person name="Ferreira P."/>
            <person name="Molpeceres G."/>
            <person name="Ruiz-Duenas F.J."/>
            <person name="Serrano A."/>
            <person name="Henrissat B."/>
            <person name="Drula E."/>
            <person name="Hughes K.W."/>
            <person name="Mata J.L."/>
            <person name="Ishikawa N.K."/>
            <person name="Vargas-Isla R."/>
            <person name="Ushijima S."/>
            <person name="Smith C.A."/>
            <person name="Ahrendt S."/>
            <person name="Andreopoulos W."/>
            <person name="He G."/>
            <person name="Labutti K."/>
            <person name="Lipzen A."/>
            <person name="Ng V."/>
            <person name="Riley R."/>
            <person name="Sandor L."/>
            <person name="Barry K."/>
            <person name="Martinez A.T."/>
            <person name="Xiao Y."/>
            <person name="Gibbons J.G."/>
            <person name="Terashima K."/>
            <person name="Grigoriev I.V."/>
            <person name="Hibbett D.S."/>
        </authorList>
    </citation>
    <scope>NUCLEOTIDE SEQUENCE</scope>
    <source>
        <strain evidence="2">JLM2183</strain>
    </source>
</reference>
<sequence length="171" mass="19284">MILPAFLSRYLQQLWADKDRSYKLKDAVYLFILFSSSELHPNMCLLAFVFLTTFIAPAYCGYCFENCANSTSINPSTMIIIFVTIAAVIIALSFIFALVRYQRIKQFQRDIVQNAAFGASTIPTSYILPTQPGLMYHSLHHHAHHQHAHNDVNIMSMQNMQTAGMMGAGVT</sequence>
<organism evidence="2 3">
    <name type="scientific">Lentinula aciculospora</name>
    <dbReference type="NCBI Taxonomy" id="153920"/>
    <lineage>
        <taxon>Eukaryota</taxon>
        <taxon>Fungi</taxon>
        <taxon>Dikarya</taxon>
        <taxon>Basidiomycota</taxon>
        <taxon>Agaricomycotina</taxon>
        <taxon>Agaricomycetes</taxon>
        <taxon>Agaricomycetidae</taxon>
        <taxon>Agaricales</taxon>
        <taxon>Marasmiineae</taxon>
        <taxon>Omphalotaceae</taxon>
        <taxon>Lentinula</taxon>
    </lineage>
</organism>
<protein>
    <submittedName>
        <fullName evidence="2">Uncharacterized protein</fullName>
    </submittedName>
</protein>
<keyword evidence="1" id="KW-0472">Membrane</keyword>
<comment type="caution">
    <text evidence="2">The sequence shown here is derived from an EMBL/GenBank/DDBJ whole genome shotgun (WGS) entry which is preliminary data.</text>
</comment>
<dbReference type="AlphaFoldDB" id="A0A9W9AN26"/>